<evidence type="ECO:0000313" key="2">
    <source>
        <dbReference type="Proteomes" id="UP000070092"/>
    </source>
</evidence>
<accession>A0A133KP44</accession>
<name>A0A133KP44_BIFBI</name>
<dbReference type="RefSeq" id="WP_014760553.1">
    <property type="nucleotide sequence ID" value="NZ_CP022723.1"/>
</dbReference>
<protein>
    <submittedName>
        <fullName evidence="1">Uncharacterized protein</fullName>
    </submittedName>
</protein>
<organism evidence="1 2">
    <name type="scientific">Bifidobacterium bifidum</name>
    <dbReference type="NCBI Taxonomy" id="1681"/>
    <lineage>
        <taxon>Bacteria</taxon>
        <taxon>Bacillati</taxon>
        <taxon>Actinomycetota</taxon>
        <taxon>Actinomycetes</taxon>
        <taxon>Bifidobacteriales</taxon>
        <taxon>Bifidobacteriaceae</taxon>
        <taxon>Bifidobacterium</taxon>
    </lineage>
</organism>
<sequence length="65" mass="7308">MAVERFEVDNARIRLAGARPVPYKTSERVIEDADLFDQVFPHPTVAVDPSGEWIVCDPDGRLPDK</sequence>
<comment type="caution">
    <text evidence="1">The sequence shown here is derived from an EMBL/GenBank/DDBJ whole genome shotgun (WGS) entry which is preliminary data.</text>
</comment>
<proteinExistence type="predicted"/>
<dbReference type="EMBL" id="LRPO01000030">
    <property type="protein sequence ID" value="KWZ81449.1"/>
    <property type="molecule type" value="Genomic_DNA"/>
</dbReference>
<evidence type="ECO:0000313" key="1">
    <source>
        <dbReference type="EMBL" id="KWZ81449.1"/>
    </source>
</evidence>
<gene>
    <name evidence="1" type="ORF">HMPREF3196_01022</name>
</gene>
<dbReference type="AlphaFoldDB" id="A0A133KP44"/>
<reference evidence="1 2" key="1">
    <citation type="submission" date="2016-01" db="EMBL/GenBank/DDBJ databases">
        <authorList>
            <person name="Oliw E.H."/>
        </authorList>
    </citation>
    <scope>NUCLEOTIDE SEQUENCE [LARGE SCALE GENOMIC DNA]</scope>
    <source>
        <strain evidence="1 2">MJR8628B</strain>
    </source>
</reference>
<dbReference type="Proteomes" id="UP000070092">
    <property type="component" value="Unassembled WGS sequence"/>
</dbReference>
<dbReference type="PATRIC" id="fig|1681.53.peg.1008"/>